<sequence>MADLFAGLSISNSPTAKNAAPVAMNGDAAASVQPPLSSPTNRSNHSNPPPSMPAASPISGERVRSAPVTDKLLGLLSDDRPSSNVHSGVPPPPTPLSTATTSSSSAPPAIGSVAFAPSANHGPPKKLSSKAVVVGTETKTVPSSSPKMPSTDLSDEDILAAFSMESKEEIRVPPLSPPKSSSVTTSPNNNNNNNDIGDAKPTHTGRISAPPPPLEDPTTDANLKRHSLRGVGVIKEDTPIPNADVALRVFRKFVNKTKQHVPETHGGTQQLSLWERYVSGTPAEYDTRFDAYLQFVTVLGMITEETASTAASAATAESPRSDDAVIDSVLGASGDTMAKARQATASFCHLLSVWSHVSAHVDREKKSSADHQVFCGMIAVGYDTATSLVTYGCLDGVMVGIGPDKNEYHKVVDVLAESVFSSDMSQSATELAVMKFLLSTGCRASSTDGCAMLRGSHLLQTIRVLYHVYLSTDTEANKTTARASLQQLVTSVFIRMILTPRTNNDDDTSNPKLSGTGDSEPNFPSDNHRDAFLVLRSLCKLSMRNPPTRANQPTNSSNPTWDAPKDGQVAIPAGSVHSKDKESIQHIVTATHAIHPALESKILALDLLLYVLNNTDMKDDFLQQCGPQFHYAIRNYLCVSLLKNCTSDDTRVVNLSLRVFVPIFQNFRSILKTEIEAFVTNVFFVILDSKNSPVEHKILVVTLFDEICSDPTTLAEIFLNYDCDLSAVDLFHRIVNTLSKVARSAEQDDPNANSTISLVAGTGAARMEKSRSQYRELRLNGMRALRQVLASLNASIVEPMRKENQTEDDDREISPKKSPSKPENLESSNGESKKSLVEIYGSKKKRREEKAEVILRFNQKPKAGIVYAAKCGHVDPSDPADVARFLLENKDVFEKTQIGEYLGREPDYEEGFSIKVLHEYAQLMDFEGLVFDDAIRLYLSGFRLPGEAQKIDRIMEKFAEHYTEQNPQSFASADVAFILSFSIIMLNTDLHNPAIKEDRRMTKEGFIRNNRGISDGQDLPPEMLTEIFDRIKENPISLKEDDEARERVGDSGAGTNNALSPAVFFTSHHHEVEKTKESNFNKERDQIVRTTESLLKRRRHSTVDAGKGSQRRIRSQTSSSKSHTVRYVRTADSGLRDEYVAPMFEVTWGPALAAFSTAMESANGTVGALLAIATEEELEAAAVNAAETIEVCLTGFRFAICTAGLVGNDVARDSYMLALSRFSQLGTGVLLEPRHVRCIQTMLALARSDGELLGDSWEHIFRALSEINRFHNLFQLMARNDRAIASAAERRKMRLTARERRQEERRRRLAARENSESLDDSSLGSLGDSSDDISYDESSLFDDSVDFDFKDDMDTKEIDEANARTVYEAVSEDVIEAIYERSSSMSTEAVKVFVLQLCRVSRMEISHYGGHVGSDSNQVDLTKVQYRRQHELLAHAPSKEGEGGFHHHQTNIYNLQKLVEVTHYNMDSRPRLVFAEIWTTVSAHLTSTALHTNPAVAMYAVDSFRQLYIQYLQREELGVFEFQRKFLKPLETIMARSEISTTKELLLKCVDRIILMFGSPQREGKGGMLRSGWRPVLTVLGLAGRDQDEEIAKMGFEMLNAQIKECLKQCADDKDGTNPQGVLLIERFIDLVDALLMYVEGPHEEMSLLCIDNLLKLCDFLADESTVSPLVKKRRNTVSIGPENDTNKDEAAKNEELELWWPILLGLSRSVGDERKGVRRKGLDSLMQIVLKYFFTGHEDKEKQIQTLQLVFRGIFTPILEFGDADARDAKTPELPSDFDRFLTGPKVGDPPKFPPSGPSPCWVDNTFDQFIDGCIQICLRSIDKLNDDTLVEEIFAMLNNCLVSDSGAMAVKGLRRLELFVTGDLRTTSISDDTWATLSHMLRRCLVVRGFPRRASATSLNGSSHSGDPPEDTNRDEAESNSEVEQADQEAIREFVAEDFMFPDRRYIGGNTIAVIGKFLESERFAKSLGLRWRLFLVSGVAKGIREWENAAELLYKNKDKMKIPKNQNPPSYLETAYYGRKWMNRFLLQISAMKDVIGPAPEGSRPAAAQALLMEQTQSLVSLFLEKEALVGGDGKKLVLDIKLFEKLTVIVKDMLAGYSKLPEDHVRQFPWLSPILTSCMTTGNEDVQTAIQKLGKRLQQ</sequence>
<dbReference type="GO" id="GO:0032012">
    <property type="term" value="P:regulation of ARF protein signal transduction"/>
    <property type="evidence" value="ECO:0007669"/>
    <property type="project" value="InterPro"/>
</dbReference>
<dbReference type="InterPro" id="IPR000904">
    <property type="entry name" value="Sec7_dom"/>
</dbReference>
<feature type="region of interest" description="Disordered" evidence="1">
    <location>
        <begin position="1"/>
        <end position="153"/>
    </location>
</feature>
<comment type="caution">
    <text evidence="3">The sequence shown here is derived from an EMBL/GenBank/DDBJ whole genome shotgun (WGS) entry which is preliminary data.</text>
</comment>
<dbReference type="EMBL" id="JAGRRH010000065">
    <property type="protein sequence ID" value="KAG7338103.1"/>
    <property type="molecule type" value="Genomic_DNA"/>
</dbReference>
<keyword evidence="5" id="KW-1185">Reference proteome</keyword>
<evidence type="ECO:0000313" key="5">
    <source>
        <dbReference type="Proteomes" id="UP000693970"/>
    </source>
</evidence>
<dbReference type="PROSITE" id="PS50190">
    <property type="entry name" value="SEC7"/>
    <property type="match status" value="1"/>
</dbReference>
<gene>
    <name evidence="4" type="ORF">IV203_016968</name>
    <name evidence="3" type="ORF">IV203_017519</name>
</gene>
<dbReference type="CDD" id="cd00171">
    <property type="entry name" value="Sec7"/>
    <property type="match status" value="1"/>
</dbReference>
<organism evidence="3 5">
    <name type="scientific">Nitzschia inconspicua</name>
    <dbReference type="NCBI Taxonomy" id="303405"/>
    <lineage>
        <taxon>Eukaryota</taxon>
        <taxon>Sar</taxon>
        <taxon>Stramenopiles</taxon>
        <taxon>Ochrophyta</taxon>
        <taxon>Bacillariophyta</taxon>
        <taxon>Bacillariophyceae</taxon>
        <taxon>Bacillariophycidae</taxon>
        <taxon>Bacillariales</taxon>
        <taxon>Bacillariaceae</taxon>
        <taxon>Nitzschia</taxon>
    </lineage>
</organism>
<feature type="region of interest" description="Disordered" evidence="1">
    <location>
        <begin position="797"/>
        <end position="837"/>
    </location>
</feature>
<accession>A0A9K3K822</accession>
<feature type="region of interest" description="Disordered" evidence="1">
    <location>
        <begin position="544"/>
        <end position="571"/>
    </location>
</feature>
<dbReference type="InterPro" id="IPR032691">
    <property type="entry name" value="Mon2/Sec7/BIG1-like_HUS"/>
</dbReference>
<feature type="compositionally biased region" description="Low complexity" evidence="1">
    <location>
        <begin position="96"/>
        <end position="109"/>
    </location>
</feature>
<dbReference type="Proteomes" id="UP000693970">
    <property type="component" value="Unassembled WGS sequence"/>
</dbReference>
<dbReference type="Pfam" id="PF12783">
    <property type="entry name" value="Sec7-like_HUS"/>
    <property type="match status" value="1"/>
</dbReference>
<dbReference type="PANTHER" id="PTHR10663">
    <property type="entry name" value="GUANYL-NUCLEOTIDE EXCHANGE FACTOR"/>
    <property type="match status" value="1"/>
</dbReference>
<feature type="domain" description="SEC7" evidence="2">
    <location>
        <begin position="838"/>
        <end position="1034"/>
    </location>
</feature>
<reference evidence="3" key="1">
    <citation type="journal article" date="2021" name="Sci. Rep.">
        <title>Diploid genomic architecture of Nitzschia inconspicua, an elite biomass production diatom.</title>
        <authorList>
            <person name="Oliver A."/>
            <person name="Podell S."/>
            <person name="Pinowska A."/>
            <person name="Traller J.C."/>
            <person name="Smith S.R."/>
            <person name="McClure R."/>
            <person name="Beliaev A."/>
            <person name="Bohutskyi P."/>
            <person name="Hill E.A."/>
            <person name="Rabines A."/>
            <person name="Zheng H."/>
            <person name="Allen L.Z."/>
            <person name="Kuo A."/>
            <person name="Grigoriev I.V."/>
            <person name="Allen A.E."/>
            <person name="Hazlebeck D."/>
            <person name="Allen E.E."/>
        </authorList>
    </citation>
    <scope>NUCLEOTIDE SEQUENCE</scope>
    <source>
        <strain evidence="3">Hildebrandi</strain>
    </source>
</reference>
<protein>
    <submittedName>
        <fullName evidence="3">RalF-like Dot/Icm system translocated protein</fullName>
    </submittedName>
</protein>
<feature type="compositionally biased region" description="Polar residues" evidence="1">
    <location>
        <begin position="1897"/>
        <end position="1907"/>
    </location>
</feature>
<reference evidence="3" key="2">
    <citation type="submission" date="2021-04" db="EMBL/GenBank/DDBJ databases">
        <authorList>
            <person name="Podell S."/>
        </authorList>
    </citation>
    <scope>NUCLEOTIDE SEQUENCE</scope>
    <source>
        <strain evidence="3">Hildebrandi</strain>
    </source>
</reference>
<evidence type="ECO:0000313" key="3">
    <source>
        <dbReference type="EMBL" id="KAG7338103.1"/>
    </source>
</evidence>
<feature type="compositionally biased region" description="Basic and acidic residues" evidence="1">
    <location>
        <begin position="1296"/>
        <end position="1315"/>
    </location>
</feature>
<dbReference type="EMBL" id="JAGRRH010000020">
    <property type="protein sequence ID" value="KAG7348263.1"/>
    <property type="molecule type" value="Genomic_DNA"/>
</dbReference>
<feature type="compositionally biased region" description="Polar residues" evidence="1">
    <location>
        <begin position="137"/>
        <end position="152"/>
    </location>
</feature>
<evidence type="ECO:0000256" key="1">
    <source>
        <dbReference type="SAM" id="MobiDB-lite"/>
    </source>
</evidence>
<name>A0A9K3K822_9STRA</name>
<feature type="compositionally biased region" description="Polar residues" evidence="1">
    <location>
        <begin position="548"/>
        <end position="560"/>
    </location>
</feature>
<feature type="region of interest" description="Disordered" evidence="1">
    <location>
        <begin position="1098"/>
        <end position="1125"/>
    </location>
</feature>
<dbReference type="PANTHER" id="PTHR10663:SF375">
    <property type="entry name" value="LD29171P"/>
    <property type="match status" value="1"/>
</dbReference>
<feature type="region of interest" description="Disordered" evidence="1">
    <location>
        <begin position="1897"/>
        <end position="1928"/>
    </location>
</feature>
<dbReference type="Pfam" id="PF09324">
    <property type="entry name" value="Sec7-like_HDS"/>
    <property type="match status" value="1"/>
</dbReference>
<feature type="compositionally biased region" description="Polar residues" evidence="1">
    <location>
        <begin position="510"/>
        <end position="525"/>
    </location>
</feature>
<dbReference type="SMART" id="SM00222">
    <property type="entry name" value="Sec7"/>
    <property type="match status" value="1"/>
</dbReference>
<dbReference type="GO" id="GO:0005085">
    <property type="term" value="F:guanyl-nucleotide exchange factor activity"/>
    <property type="evidence" value="ECO:0007669"/>
    <property type="project" value="InterPro"/>
</dbReference>
<feature type="compositionally biased region" description="Low complexity" evidence="1">
    <location>
        <begin position="178"/>
        <end position="194"/>
    </location>
</feature>
<feature type="region of interest" description="Disordered" evidence="1">
    <location>
        <begin position="1295"/>
        <end position="1331"/>
    </location>
</feature>
<proteinExistence type="predicted"/>
<evidence type="ECO:0000259" key="2">
    <source>
        <dbReference type="PROSITE" id="PS50190"/>
    </source>
</evidence>
<feature type="region of interest" description="Disordered" evidence="1">
    <location>
        <begin position="168"/>
        <end position="221"/>
    </location>
</feature>
<dbReference type="Pfam" id="PF01369">
    <property type="entry name" value="Sec7"/>
    <property type="match status" value="1"/>
</dbReference>
<dbReference type="InterPro" id="IPR015403">
    <property type="entry name" value="Mon2/Sec7/BIG1-like_HDS"/>
</dbReference>
<dbReference type="FunFam" id="1.10.1000.11:FF:000003">
    <property type="entry name" value="Brefeldin A-inhibited guanine nucleotide-exchange protein 1"/>
    <property type="match status" value="1"/>
</dbReference>
<feature type="region of interest" description="Disordered" evidence="1">
    <location>
        <begin position="501"/>
        <end position="526"/>
    </location>
</feature>
<dbReference type="OrthoDB" id="430364at2759"/>
<evidence type="ECO:0000313" key="4">
    <source>
        <dbReference type="EMBL" id="KAG7348263.1"/>
    </source>
</evidence>